<reference evidence="2" key="1">
    <citation type="submission" date="2024-02" db="UniProtKB">
        <authorList>
            <consortium name="WormBaseParasite"/>
        </authorList>
    </citation>
    <scope>IDENTIFICATION</scope>
</reference>
<dbReference type="SUPFAM" id="SSF55729">
    <property type="entry name" value="Acyl-CoA N-acyltransferases (Nat)"/>
    <property type="match status" value="1"/>
</dbReference>
<evidence type="ECO:0000313" key="1">
    <source>
        <dbReference type="Proteomes" id="UP000887575"/>
    </source>
</evidence>
<dbReference type="Gene3D" id="3.40.630.30">
    <property type="match status" value="1"/>
</dbReference>
<sequence length="246" mass="27694">MQSFKIAHRLISSGKALDASRVAFVPAKSTDLPEIVELCVSRFIQIEPHIKALGLSRQEAAPIFELIGGNSLRFPYSYKLVDQESNELVGFRLFSIGERGAKADDEEIDLSHFSQKLLAFAEVLDRLKGETFEKLPHINKMLRREITFVVPEFQRQGIANRLAHYGLDFDQLKADGVQGLVSEASSLANQSLLEKKGYRMVAQVPQSVYDRLGIKMHDGTTAMKSFFREIDAVAADVRLERKSDFF</sequence>
<name>A0AAF3FFP7_9BILA</name>
<dbReference type="PANTHER" id="PTHR20905:SF30">
    <property type="entry name" value="N-ACETYLTRANSFERASE DOMAIN-CONTAINING PROTEIN"/>
    <property type="match status" value="1"/>
</dbReference>
<dbReference type="InterPro" id="IPR016181">
    <property type="entry name" value="Acyl_CoA_acyltransferase"/>
</dbReference>
<dbReference type="WBParaSite" id="MBELARI_LOCUS5685">
    <property type="protein sequence ID" value="MBELARI_LOCUS5685"/>
    <property type="gene ID" value="MBELARI_LOCUS5685"/>
</dbReference>
<proteinExistence type="predicted"/>
<dbReference type="AlphaFoldDB" id="A0AAF3FFP7"/>
<dbReference type="GO" id="GO:0008080">
    <property type="term" value="F:N-acetyltransferase activity"/>
    <property type="evidence" value="ECO:0007669"/>
    <property type="project" value="TreeGrafter"/>
</dbReference>
<protein>
    <submittedName>
        <fullName evidence="2">N-acetyltransferase domain-containing protein</fullName>
    </submittedName>
</protein>
<dbReference type="PANTHER" id="PTHR20905">
    <property type="entry name" value="N-ACETYLTRANSFERASE-RELATED"/>
    <property type="match status" value="1"/>
</dbReference>
<dbReference type="Proteomes" id="UP000887575">
    <property type="component" value="Unassembled WGS sequence"/>
</dbReference>
<keyword evidence="1" id="KW-1185">Reference proteome</keyword>
<organism evidence="1 2">
    <name type="scientific">Mesorhabditis belari</name>
    <dbReference type="NCBI Taxonomy" id="2138241"/>
    <lineage>
        <taxon>Eukaryota</taxon>
        <taxon>Metazoa</taxon>
        <taxon>Ecdysozoa</taxon>
        <taxon>Nematoda</taxon>
        <taxon>Chromadorea</taxon>
        <taxon>Rhabditida</taxon>
        <taxon>Rhabditina</taxon>
        <taxon>Rhabditomorpha</taxon>
        <taxon>Rhabditoidea</taxon>
        <taxon>Rhabditidae</taxon>
        <taxon>Mesorhabditinae</taxon>
        <taxon>Mesorhabditis</taxon>
    </lineage>
</organism>
<accession>A0AAF3FFP7</accession>
<evidence type="ECO:0000313" key="2">
    <source>
        <dbReference type="WBParaSite" id="MBELARI_LOCUS5685"/>
    </source>
</evidence>